<keyword evidence="8" id="KW-0539">Nucleus</keyword>
<keyword evidence="7" id="KW-0804">Transcription</keyword>
<keyword evidence="3" id="KW-0677">Repeat</keyword>
<protein>
    <recommendedName>
        <fullName evidence="12">C2H2-type domain-containing protein</fullName>
    </recommendedName>
</protein>
<evidence type="ECO:0000256" key="4">
    <source>
        <dbReference type="ARBA" id="ARBA00022771"/>
    </source>
</evidence>
<evidence type="ECO:0000259" key="12">
    <source>
        <dbReference type="PROSITE" id="PS50157"/>
    </source>
</evidence>
<evidence type="ECO:0000256" key="1">
    <source>
        <dbReference type="ARBA" id="ARBA00004123"/>
    </source>
</evidence>
<feature type="domain" description="C2H2-type" evidence="12">
    <location>
        <begin position="704"/>
        <end position="734"/>
    </location>
</feature>
<evidence type="ECO:0000256" key="10">
    <source>
        <dbReference type="SAM" id="Coils"/>
    </source>
</evidence>
<evidence type="ECO:0000256" key="8">
    <source>
        <dbReference type="ARBA" id="ARBA00023242"/>
    </source>
</evidence>
<evidence type="ECO:0000313" key="13">
    <source>
        <dbReference type="EMBL" id="CDW77247.1"/>
    </source>
</evidence>
<dbReference type="PROSITE" id="PS00028">
    <property type="entry name" value="ZINC_FINGER_C2H2_1"/>
    <property type="match status" value="4"/>
</dbReference>
<feature type="compositionally biased region" description="Low complexity" evidence="11">
    <location>
        <begin position="1142"/>
        <end position="1167"/>
    </location>
</feature>
<feature type="compositionally biased region" description="Polar residues" evidence="11">
    <location>
        <begin position="808"/>
        <end position="831"/>
    </location>
</feature>
<accession>A0A078A6M5</accession>
<dbReference type="GO" id="GO:0000978">
    <property type="term" value="F:RNA polymerase II cis-regulatory region sequence-specific DNA binding"/>
    <property type="evidence" value="ECO:0007669"/>
    <property type="project" value="TreeGrafter"/>
</dbReference>
<feature type="compositionally biased region" description="Polar residues" evidence="11">
    <location>
        <begin position="926"/>
        <end position="940"/>
    </location>
</feature>
<feature type="domain" description="C2H2-type" evidence="12">
    <location>
        <begin position="615"/>
        <end position="642"/>
    </location>
</feature>
<evidence type="ECO:0000313" key="14">
    <source>
        <dbReference type="Proteomes" id="UP000039865"/>
    </source>
</evidence>
<dbReference type="InterPro" id="IPR013087">
    <property type="entry name" value="Znf_C2H2_type"/>
</dbReference>
<dbReference type="GO" id="GO:0000785">
    <property type="term" value="C:chromatin"/>
    <property type="evidence" value="ECO:0007669"/>
    <property type="project" value="TreeGrafter"/>
</dbReference>
<feature type="domain" description="C2H2-type" evidence="12">
    <location>
        <begin position="643"/>
        <end position="672"/>
    </location>
</feature>
<dbReference type="PANTHER" id="PTHR14003:SF19">
    <property type="entry name" value="YY2 TRANSCRIPTION FACTOR"/>
    <property type="match status" value="1"/>
</dbReference>
<keyword evidence="4 9" id="KW-0863">Zinc-finger</keyword>
<dbReference type="GO" id="GO:0000981">
    <property type="term" value="F:DNA-binding transcription factor activity, RNA polymerase II-specific"/>
    <property type="evidence" value="ECO:0007669"/>
    <property type="project" value="TreeGrafter"/>
</dbReference>
<feature type="region of interest" description="Disordered" evidence="11">
    <location>
        <begin position="1142"/>
        <end position="1170"/>
    </location>
</feature>
<feature type="coiled-coil region" evidence="10">
    <location>
        <begin position="359"/>
        <end position="400"/>
    </location>
</feature>
<dbReference type="OrthoDB" id="426920at2759"/>
<keyword evidence="14" id="KW-1185">Reference proteome</keyword>
<feature type="compositionally biased region" description="Low complexity" evidence="11">
    <location>
        <begin position="1303"/>
        <end position="1319"/>
    </location>
</feature>
<feature type="region of interest" description="Disordered" evidence="11">
    <location>
        <begin position="1"/>
        <end position="28"/>
    </location>
</feature>
<feature type="domain" description="C2H2-type" evidence="12">
    <location>
        <begin position="673"/>
        <end position="700"/>
    </location>
</feature>
<dbReference type="PROSITE" id="PS50157">
    <property type="entry name" value="ZINC_FINGER_C2H2_2"/>
    <property type="match status" value="4"/>
</dbReference>
<evidence type="ECO:0000256" key="7">
    <source>
        <dbReference type="ARBA" id="ARBA00023163"/>
    </source>
</evidence>
<sequence>MNNSPSMKYDDLQQENQSQTPMSKPMPAHLRKLKPKLSLDDMDLFESRKVIDSPMSIKACKMEGILPKELLYKPMEDYLKSCKDPQMAELKYKINEAKRQNSPISAYKHNNVNIFKKALYRNQQKHQSSQNLKHINQGGFAQTIHPHSTSNTGYLKQYAESGQASPMINSRYLSSRFSTRASMTSARKFLRQYSKSDKIVDNALVTHNQALEQKISSVNLDFSKDVSKFKDLVKMEQLRLQRNKSFNNQLARYNTMKEQFMATLERKLKEKSDQIIDEKIQKEMQTLQHISKEKNRFKKEVIHRENLQLNIENQTQQKFQRIQSAKLLNHMKRLEVYKKAEDDLGQNISYLQNKVQFKEQRLNQQMSRIDQEREIWKQQFIRMKEQHEQAQKRLESIEKEKFSPEVKSQNLMRLYSDIKEKEQKWKENREKQIYRLNSAQQDFLKKNYIDKITKQKEDQVRRKQTVFQIKKQIAESNKKHQERQKNYEAQEISLKIQDHQKAHQNYSHLKNGIEMKRIKFQFDLEKRKQEIRETLFRMQIWNVWDERVLELVFQRPKGTSIDAVVREFAANNPSKQMPRGEQQQKLLSYGLLVSDRKLRKTLLMQENIKRTPKNSHCSQCQQTFAQYSSLQKHQRVHDKRKPYVCKFDGCNQAFSQISNLIRHERIHTGEKPYICNFCKKKFASGSNLKQHVQVHDNDDTRIQYKCYVDGCGKGYLYISSLKKHIQVSHPVNYETEIKTNKCKIVSNIKSLLVDLNNCKEIIQDIDNHQYHDDEEDKEQEEMNILLGKRKNHNDKVVQQVPQRRKLKLNNNNQTDQQYSQPTEQQSHLANHQQQTQTMQQIQKSNIQAIMDRHLMVKNQMNHESTYNNSNNLTQLNQKQSEDQQKQLLNGKQLIQSLQIGREQLDDEDQNSNSMRSVNKKLDESRNIQSLQQSKDIQQPKQAGIEHQKKPIIQFQKQNQISQNPTQFELKNNQFQPMKVQPIIRTPIPQSTADYMPSLLMQKQQQSFLLNRLPQLNGIQQMNTNNTQKVFENNLKQNLVQQSPIKQSFQPFNQYLPNVQNQSNNSQTQSQSELPQDLLQEMQSVQMKLQSLAPDYYNQVSKLVNDYGMIVSALTLHLTQNNQSKDAQQQIQSQQLEIKLEQSQDMTDNQDQNQQNKEIMEDQQQQESQNEEADIPLITDAENITIGNISLNRLEIQRDPKIEAIIINEEKNLLSINVQDTSKTDNSVDSNGQIQKRFKYQSVPLNLKKKQRQQEIFQKNYLQSDNIVDDTNNTFRTSRSNSFSNPEQEKNISDYYQSMLKGGNNSNEQNQLNLSQESNQIESTSKKSQKHIKSKTAYYDDSLFQSQQASKINEREQSGCGGDSGGCCGGGCGSNSQKQNFESPKKEVLQQQVKVSAQEDSCCQSKPRDQACCSKQQSCGDQDLMGEDEEAEMIKEMNNAGMDGSEFKQPYPIQKKVQSSFLNKNKDQTLMLFSKLPCIKTCMTKVSFSDEKHPSSNAQCKGNKAIEFESVEDDFVIQSISQLGTASCKHLCDAQKLCPEILPTNCDDYFNKKCNCTVYCKKTLKFIQKFVKDEAQVAEIEDLCNIQDQISLMVSQGSKC</sequence>
<evidence type="ECO:0000256" key="6">
    <source>
        <dbReference type="ARBA" id="ARBA00023015"/>
    </source>
</evidence>
<evidence type="ECO:0000256" key="3">
    <source>
        <dbReference type="ARBA" id="ARBA00022737"/>
    </source>
</evidence>
<organism evidence="13 14">
    <name type="scientific">Stylonychia lemnae</name>
    <name type="common">Ciliate</name>
    <dbReference type="NCBI Taxonomy" id="5949"/>
    <lineage>
        <taxon>Eukaryota</taxon>
        <taxon>Sar</taxon>
        <taxon>Alveolata</taxon>
        <taxon>Ciliophora</taxon>
        <taxon>Intramacronucleata</taxon>
        <taxon>Spirotrichea</taxon>
        <taxon>Stichotrichia</taxon>
        <taxon>Sporadotrichida</taxon>
        <taxon>Oxytrichidae</taxon>
        <taxon>Stylonychinae</taxon>
        <taxon>Stylonychia</taxon>
    </lineage>
</organism>
<dbReference type="InterPro" id="IPR036236">
    <property type="entry name" value="Znf_C2H2_sf"/>
</dbReference>
<keyword evidence="2" id="KW-0479">Metal-binding</keyword>
<evidence type="ECO:0000256" key="2">
    <source>
        <dbReference type="ARBA" id="ARBA00022723"/>
    </source>
</evidence>
<dbReference type="Pfam" id="PF00096">
    <property type="entry name" value="zf-C2H2"/>
    <property type="match status" value="3"/>
</dbReference>
<keyword evidence="6" id="KW-0805">Transcription regulation</keyword>
<dbReference type="GO" id="GO:0005667">
    <property type="term" value="C:transcription regulator complex"/>
    <property type="evidence" value="ECO:0007669"/>
    <property type="project" value="TreeGrafter"/>
</dbReference>
<feature type="region of interest" description="Disordered" evidence="11">
    <location>
        <begin position="1297"/>
        <end position="1332"/>
    </location>
</feature>
<dbReference type="PANTHER" id="PTHR14003">
    <property type="entry name" value="TRANSCRIPTIONAL REPRESSOR PROTEIN YY"/>
    <property type="match status" value="1"/>
</dbReference>
<comment type="subcellular location">
    <subcellularLocation>
        <location evidence="1">Nucleus</location>
    </subcellularLocation>
</comment>
<dbReference type="FunFam" id="3.30.160.60:FF:000512">
    <property type="entry name" value="zinc finger protein 197 isoform X1"/>
    <property type="match status" value="1"/>
</dbReference>
<feature type="coiled-coil region" evidence="10">
    <location>
        <begin position="261"/>
        <end position="300"/>
    </location>
</feature>
<name>A0A078A6M5_STYLE</name>
<dbReference type="GO" id="GO:0031519">
    <property type="term" value="C:PcG protein complex"/>
    <property type="evidence" value="ECO:0007669"/>
    <property type="project" value="TreeGrafter"/>
</dbReference>
<feature type="region of interest" description="Disordered" evidence="11">
    <location>
        <begin position="804"/>
        <end position="831"/>
    </location>
</feature>
<keyword evidence="5" id="KW-0862">Zinc</keyword>
<evidence type="ECO:0000256" key="11">
    <source>
        <dbReference type="SAM" id="MobiDB-lite"/>
    </source>
</evidence>
<dbReference type="GO" id="GO:0008270">
    <property type="term" value="F:zinc ion binding"/>
    <property type="evidence" value="ECO:0007669"/>
    <property type="project" value="UniProtKB-KW"/>
</dbReference>
<feature type="region of interest" description="Disordered" evidence="11">
    <location>
        <begin position="901"/>
        <end position="944"/>
    </location>
</feature>
<dbReference type="FunFam" id="3.30.160.60:FF:000130">
    <property type="entry name" value="Spalt-like transcription factor 4"/>
    <property type="match status" value="1"/>
</dbReference>
<dbReference type="SUPFAM" id="SSF57667">
    <property type="entry name" value="beta-beta-alpha zinc fingers"/>
    <property type="match status" value="3"/>
</dbReference>
<gene>
    <name evidence="13" type="primary">Contig19576.g947</name>
    <name evidence="13" type="ORF">STYLEM_6207</name>
</gene>
<dbReference type="Proteomes" id="UP000039865">
    <property type="component" value="Unassembled WGS sequence"/>
</dbReference>
<dbReference type="InParanoid" id="A0A078A6M5"/>
<dbReference type="SMART" id="SM00355">
    <property type="entry name" value="ZnF_C2H2"/>
    <property type="match status" value="4"/>
</dbReference>
<dbReference type="EMBL" id="CCKQ01005975">
    <property type="protein sequence ID" value="CDW77247.1"/>
    <property type="molecule type" value="Genomic_DNA"/>
</dbReference>
<proteinExistence type="predicted"/>
<keyword evidence="10" id="KW-0175">Coiled coil</keyword>
<evidence type="ECO:0000256" key="9">
    <source>
        <dbReference type="PROSITE-ProRule" id="PRU00042"/>
    </source>
</evidence>
<reference evidence="13 14" key="1">
    <citation type="submission" date="2014-06" db="EMBL/GenBank/DDBJ databases">
        <authorList>
            <person name="Swart Estienne"/>
        </authorList>
    </citation>
    <scope>NUCLEOTIDE SEQUENCE [LARGE SCALE GENOMIC DNA]</scope>
    <source>
        <strain evidence="13 14">130c</strain>
    </source>
</reference>
<evidence type="ECO:0000256" key="5">
    <source>
        <dbReference type="ARBA" id="ARBA00022833"/>
    </source>
</evidence>
<dbReference type="Gene3D" id="3.30.160.60">
    <property type="entry name" value="Classic Zinc Finger"/>
    <property type="match status" value="3"/>
</dbReference>